<reference evidence="2" key="1">
    <citation type="submission" date="2022-09" db="EMBL/GenBank/DDBJ databases">
        <title>Enrichment on poylsaccharides allowed isolation of novel metabolic and taxonomic groups of Haloarchaea.</title>
        <authorList>
            <person name="Sorokin D.Y."/>
            <person name="Elcheninov A.G."/>
            <person name="Khizhniak T.V."/>
            <person name="Kolganova T.V."/>
            <person name="Kublanov I.V."/>
        </authorList>
    </citation>
    <scope>NUCLEOTIDE SEQUENCE</scope>
    <source>
        <strain evidence="2">AArc-xg1-1</strain>
    </source>
</reference>
<evidence type="ECO:0000313" key="3">
    <source>
        <dbReference type="Proteomes" id="UP001321018"/>
    </source>
</evidence>
<dbReference type="AlphaFoldDB" id="A0AAP3E3I8"/>
<evidence type="ECO:0000313" key="2">
    <source>
        <dbReference type="EMBL" id="MCU4743465.1"/>
    </source>
</evidence>
<dbReference type="InterPro" id="IPR023296">
    <property type="entry name" value="Glyco_hydro_beta-prop_sf"/>
</dbReference>
<dbReference type="InterPro" id="IPR008983">
    <property type="entry name" value="Tumour_necrosis_fac-like_dom"/>
</dbReference>
<dbReference type="InterPro" id="IPR001073">
    <property type="entry name" value="C1q_dom"/>
</dbReference>
<feature type="domain" description="C1q" evidence="1">
    <location>
        <begin position="414"/>
        <end position="561"/>
    </location>
</feature>
<evidence type="ECO:0000259" key="1">
    <source>
        <dbReference type="PROSITE" id="PS50871"/>
    </source>
</evidence>
<dbReference type="Pfam" id="PF15892">
    <property type="entry name" value="BNR_4"/>
    <property type="match status" value="1"/>
</dbReference>
<dbReference type="Gene3D" id="2.60.120.40">
    <property type="match status" value="1"/>
</dbReference>
<sequence length="561" mass="61773">MAYHGPDLDPWVTAYDHSQDRWLGRRVVGRSRIVADNHGPPSMIMDDDGYLHVFFGTHGDNPIQYTRSQNPRGIDNWTGQRALPISNGTYPKPAIVNGDIYLFSRISPGTGRREAYIYSSDNGDTWSDETVIIEYGDDGIYHTGLFVDGPDIHIPFGTNDSGSGLDNRTDVFHIVLDTSDHTVNTMDGESHGSTISQPDVDDHAKIHDTGDNMAIIPRAVVRNGNPLIVFNEATDADRQGTWEYRYVEWTGSGWSSPSTIVQNSSSSTEDHFDGPAVQLNDDGTIDAYLSVETGNDNRTEIERWKYNGSWTYVETPLPADLSDEYPIQSPTVPLNAHDDFRVAASEVERGVYDNNKRGYAWGDSGIVQRREATDTHNVTADSVEAGGVVAGGIRAATLRGEAVSADRGIFGNQPEVDNLGSRVGMSEDYSFDKDDFETVIFDDVSEDAFDEYDEATGEYTTSRSGMYLITGQATFDGVVDGERCVVRVRRESPDGTTRDLCRGVMPVSSGSARVSVPVTIPNRAYQGWTVWMEVIVDNTDGGTATLKGDNWETYLNLTFLG</sequence>
<accession>A0AAP3E3I8</accession>
<gene>
    <name evidence="2" type="ORF">OB960_18930</name>
</gene>
<dbReference type="SUPFAM" id="SSF49842">
    <property type="entry name" value="TNF-like"/>
    <property type="match status" value="1"/>
</dbReference>
<dbReference type="SUPFAM" id="SSF75005">
    <property type="entry name" value="Arabinanase/levansucrase/invertase"/>
    <property type="match status" value="1"/>
</dbReference>
<proteinExistence type="predicted"/>
<protein>
    <submittedName>
        <fullName evidence="2">BNR repeat-containing protein</fullName>
    </submittedName>
</protein>
<dbReference type="EMBL" id="JAOPKA010000015">
    <property type="protein sequence ID" value="MCU4743465.1"/>
    <property type="molecule type" value="Genomic_DNA"/>
</dbReference>
<dbReference type="Proteomes" id="UP001321018">
    <property type="component" value="Unassembled WGS sequence"/>
</dbReference>
<comment type="caution">
    <text evidence="2">The sequence shown here is derived from an EMBL/GenBank/DDBJ whole genome shotgun (WGS) entry which is preliminary data.</text>
</comment>
<name>A0AAP3E3I8_9EURY</name>
<organism evidence="2 3">
    <name type="scientific">Natronoglomus mannanivorans</name>
    <dbReference type="NCBI Taxonomy" id="2979990"/>
    <lineage>
        <taxon>Archaea</taxon>
        <taxon>Methanobacteriati</taxon>
        <taxon>Methanobacteriota</taxon>
        <taxon>Stenosarchaea group</taxon>
        <taxon>Halobacteria</taxon>
        <taxon>Halobacteriales</taxon>
        <taxon>Natrialbaceae</taxon>
        <taxon>Natronoglomus</taxon>
    </lineage>
</organism>
<dbReference type="PROSITE" id="PS50871">
    <property type="entry name" value="C1Q"/>
    <property type="match status" value="1"/>
</dbReference>